<dbReference type="PRINTS" id="PR01161">
    <property type="entry name" value="TUBULIN"/>
</dbReference>
<evidence type="ECO:0000313" key="12">
    <source>
        <dbReference type="EMBL" id="CAE0486240.1"/>
    </source>
</evidence>
<keyword evidence="4" id="KW-0963">Cytoplasm</keyword>
<dbReference type="SUPFAM" id="SSF52490">
    <property type="entry name" value="Tubulin nucleotide-binding domain-like"/>
    <property type="match status" value="1"/>
</dbReference>
<dbReference type="PROSITE" id="PS00227">
    <property type="entry name" value="TUBULIN"/>
    <property type="match status" value="1"/>
</dbReference>
<evidence type="ECO:0000256" key="1">
    <source>
        <dbReference type="ARBA" id="ARBA00002783"/>
    </source>
</evidence>
<evidence type="ECO:0000256" key="3">
    <source>
        <dbReference type="ARBA" id="ARBA00009636"/>
    </source>
</evidence>
<dbReference type="CDD" id="cd02188">
    <property type="entry name" value="gamma_tubulin"/>
    <property type="match status" value="1"/>
</dbReference>
<dbReference type="InterPro" id="IPR036525">
    <property type="entry name" value="Tubulin/FtsZ_GTPase_sf"/>
</dbReference>
<dbReference type="FunFam" id="3.40.50.1440:FF:000010">
    <property type="entry name" value="Tubulin gamma chain"/>
    <property type="match status" value="1"/>
</dbReference>
<dbReference type="GO" id="GO:0031122">
    <property type="term" value="P:cytoplasmic microtubule organization"/>
    <property type="evidence" value="ECO:0007669"/>
    <property type="project" value="InterPro"/>
</dbReference>
<dbReference type="GO" id="GO:0048366">
    <property type="term" value="P:leaf development"/>
    <property type="evidence" value="ECO:0007669"/>
    <property type="project" value="UniProtKB-ARBA"/>
</dbReference>
<feature type="domain" description="Tubulin/FtsZ GTPase" evidence="10">
    <location>
        <begin position="48"/>
        <end position="247"/>
    </location>
</feature>
<evidence type="ECO:0000256" key="9">
    <source>
        <dbReference type="RuleBase" id="RU000352"/>
    </source>
</evidence>
<dbReference type="InterPro" id="IPR017975">
    <property type="entry name" value="Tubulin_CS"/>
</dbReference>
<dbReference type="SUPFAM" id="SSF55307">
    <property type="entry name" value="Tubulin C-terminal domain-like"/>
    <property type="match status" value="1"/>
</dbReference>
<organism evidence="12">
    <name type="scientific">Dunaliella tertiolecta</name>
    <name type="common">Green alga</name>
    <dbReference type="NCBI Taxonomy" id="3047"/>
    <lineage>
        <taxon>Eukaryota</taxon>
        <taxon>Viridiplantae</taxon>
        <taxon>Chlorophyta</taxon>
        <taxon>core chlorophytes</taxon>
        <taxon>Chlorophyceae</taxon>
        <taxon>CS clade</taxon>
        <taxon>Chlamydomonadales</taxon>
        <taxon>Dunaliellaceae</taxon>
        <taxon>Dunaliella</taxon>
    </lineage>
</organism>
<dbReference type="InterPro" id="IPR000217">
    <property type="entry name" value="Tubulin"/>
</dbReference>
<dbReference type="InterPro" id="IPR008280">
    <property type="entry name" value="Tub_FtsZ_C"/>
</dbReference>
<dbReference type="Gene3D" id="1.10.287.600">
    <property type="entry name" value="Helix hairpin bin"/>
    <property type="match status" value="1"/>
</dbReference>
<dbReference type="PANTHER" id="PTHR11588">
    <property type="entry name" value="TUBULIN"/>
    <property type="match status" value="1"/>
</dbReference>
<sequence length="464" mass="52146">MPREVICLQVGQCGNQVGSEFWRTLCSEHGIRKDGTLEDFATQGGDRKDVFFYQADDEHYVPRAVLLDLEPRVINSIQTSDIRNLFNPENIYVSKEGGGAGNNWASGYTQGEAVQETLLDMFDREAEYCDSLEGFTMAHSIAGGTGSGMGSYLLEMLADKYGKKLIQTYSVFPNQSESSDVVVQPYNSLLTLKRLTLHADAVVVLDNTALDRIAVERLHIEMPTFAQINSLVATVMAASTTTLRYPGYMNNDLVGLIASLIPTPRCHFLMSGYTPLSLDTDHGQVTSNIRKTTVLDVMRRLLQPKNIMVSEHARKRDRENSRYISILNVIQGDVDPTQVHKSLQRIRERKAANFIEWGPASIQVALSKKSPYVPTSHRVSGLMLANNTSIRHLFNKVLRDYEKLMGTKQERQAFLEPYKHYKPFKDAGGGLDLEEFADAKEVVQDLTMEYEACEHADYIERSRA</sequence>
<dbReference type="GO" id="GO:0000930">
    <property type="term" value="C:gamma-tubulin complex"/>
    <property type="evidence" value="ECO:0007669"/>
    <property type="project" value="InterPro"/>
</dbReference>
<dbReference type="GO" id="GO:0005525">
    <property type="term" value="F:GTP binding"/>
    <property type="evidence" value="ECO:0007669"/>
    <property type="project" value="UniProtKB-UniRule"/>
</dbReference>
<dbReference type="GO" id="GO:0007020">
    <property type="term" value="P:microtubule nucleation"/>
    <property type="evidence" value="ECO:0007669"/>
    <property type="project" value="InterPro"/>
</dbReference>
<keyword evidence="7 9" id="KW-0342">GTP-binding</keyword>
<evidence type="ECO:0000256" key="6">
    <source>
        <dbReference type="ARBA" id="ARBA00022741"/>
    </source>
</evidence>
<evidence type="ECO:0000256" key="4">
    <source>
        <dbReference type="ARBA" id="ARBA00022490"/>
    </source>
</evidence>
<dbReference type="GO" id="GO:0048768">
    <property type="term" value="P:root hair cell tip growth"/>
    <property type="evidence" value="ECO:0007669"/>
    <property type="project" value="UniProtKB-ARBA"/>
</dbReference>
<protein>
    <recommendedName>
        <fullName evidence="9">Tubulin gamma chain</fullName>
    </recommendedName>
</protein>
<name>A0A7S3QLX6_DUNTE</name>
<dbReference type="SMART" id="SM00865">
    <property type="entry name" value="Tubulin_C"/>
    <property type="match status" value="1"/>
</dbReference>
<dbReference type="GO" id="GO:0005874">
    <property type="term" value="C:microtubule"/>
    <property type="evidence" value="ECO:0007669"/>
    <property type="project" value="UniProtKB-KW"/>
</dbReference>
<dbReference type="SMART" id="SM00864">
    <property type="entry name" value="Tubulin"/>
    <property type="match status" value="1"/>
</dbReference>
<keyword evidence="8" id="KW-0206">Cytoskeleton</keyword>
<gene>
    <name evidence="12" type="ORF">DTER00134_LOCUS1279</name>
</gene>
<dbReference type="Pfam" id="PF00091">
    <property type="entry name" value="Tubulin"/>
    <property type="match status" value="1"/>
</dbReference>
<dbReference type="FunFam" id="1.10.287.600:FF:000004">
    <property type="entry name" value="Tubulin gamma chain"/>
    <property type="match status" value="1"/>
</dbReference>
<dbReference type="GO" id="GO:0000911">
    <property type="term" value="P:cytokinesis by cell plate formation"/>
    <property type="evidence" value="ECO:0007669"/>
    <property type="project" value="UniProtKB-ARBA"/>
</dbReference>
<dbReference type="FunFam" id="3.30.1330.20:FF:000003">
    <property type="entry name" value="Tubulin gamma chain"/>
    <property type="match status" value="1"/>
</dbReference>
<evidence type="ECO:0000259" key="11">
    <source>
        <dbReference type="SMART" id="SM00865"/>
    </source>
</evidence>
<dbReference type="InterPro" id="IPR037103">
    <property type="entry name" value="Tubulin/FtsZ-like_C"/>
</dbReference>
<dbReference type="InterPro" id="IPR018316">
    <property type="entry name" value="Tubulin/FtsZ_2-layer-sand-dom"/>
</dbReference>
<evidence type="ECO:0000256" key="5">
    <source>
        <dbReference type="ARBA" id="ARBA00022701"/>
    </source>
</evidence>
<dbReference type="Gene3D" id="3.30.1330.20">
    <property type="entry name" value="Tubulin/FtsZ, C-terminal domain"/>
    <property type="match status" value="1"/>
</dbReference>
<keyword evidence="6 9" id="KW-0547">Nucleotide-binding</keyword>
<dbReference type="Pfam" id="PF03953">
    <property type="entry name" value="Tubulin_C"/>
    <property type="match status" value="1"/>
</dbReference>
<dbReference type="GO" id="GO:0010103">
    <property type="term" value="P:stomatal complex morphogenesis"/>
    <property type="evidence" value="ECO:0007669"/>
    <property type="project" value="UniProtKB-ARBA"/>
</dbReference>
<dbReference type="InterPro" id="IPR023123">
    <property type="entry name" value="Tubulin_C"/>
</dbReference>
<dbReference type="InterPro" id="IPR002454">
    <property type="entry name" value="Gamma_tubulin"/>
</dbReference>
<evidence type="ECO:0000259" key="10">
    <source>
        <dbReference type="SMART" id="SM00864"/>
    </source>
</evidence>
<dbReference type="PRINTS" id="PR01164">
    <property type="entry name" value="GAMMATUBULIN"/>
</dbReference>
<dbReference type="EMBL" id="HBIP01002973">
    <property type="protein sequence ID" value="CAE0486240.1"/>
    <property type="molecule type" value="Transcribed_RNA"/>
</dbReference>
<accession>A0A7S3QLX6</accession>
<dbReference type="AlphaFoldDB" id="A0A7S3QLX6"/>
<evidence type="ECO:0000256" key="7">
    <source>
        <dbReference type="ARBA" id="ARBA00023134"/>
    </source>
</evidence>
<dbReference type="Gene3D" id="3.40.50.1440">
    <property type="entry name" value="Tubulin/FtsZ, GTPase domain"/>
    <property type="match status" value="1"/>
</dbReference>
<dbReference type="GO" id="GO:0009624">
    <property type="term" value="P:response to nematode"/>
    <property type="evidence" value="ECO:0007669"/>
    <property type="project" value="UniProtKB-ARBA"/>
</dbReference>
<comment type="similarity">
    <text evidence="3 9">Belongs to the tubulin family.</text>
</comment>
<evidence type="ECO:0000256" key="2">
    <source>
        <dbReference type="ARBA" id="ARBA00004267"/>
    </source>
</evidence>
<evidence type="ECO:0000256" key="8">
    <source>
        <dbReference type="ARBA" id="ARBA00023212"/>
    </source>
</evidence>
<comment type="subcellular location">
    <subcellularLocation>
        <location evidence="2">Cytoplasm</location>
        <location evidence="2">Cytoskeleton</location>
        <location evidence="2">Microtubule organizing center</location>
    </subcellularLocation>
</comment>
<feature type="domain" description="Tubulin/FtsZ 2-layer sandwich" evidence="11">
    <location>
        <begin position="249"/>
        <end position="399"/>
    </location>
</feature>
<dbReference type="InterPro" id="IPR003008">
    <property type="entry name" value="Tubulin_FtsZ_GTPase"/>
</dbReference>
<comment type="function">
    <text evidence="9">Tubulin is the major constituent of microtubules, protein filaments consisting of alpha- and beta-tubulin heterodimers. Gamma-tubulin is a key component of the gamma-tubulin ring complex (gTuRC) which mediates microtubule nucleation. The gTuRC regulates the minus-end nucleation of alpha-beta tubulin heterodimers that grow into microtubule protafilaments, a critical step in centrosome duplication and spindle formation.</text>
</comment>
<reference evidence="12" key="1">
    <citation type="submission" date="2021-01" db="EMBL/GenBank/DDBJ databases">
        <authorList>
            <person name="Corre E."/>
            <person name="Pelletier E."/>
            <person name="Niang G."/>
            <person name="Scheremetjew M."/>
            <person name="Finn R."/>
            <person name="Kale V."/>
            <person name="Holt S."/>
            <person name="Cochrane G."/>
            <person name="Meng A."/>
            <person name="Brown T."/>
            <person name="Cohen L."/>
        </authorList>
    </citation>
    <scope>NUCLEOTIDE SEQUENCE</scope>
    <source>
        <strain evidence="12">CCMP1320</strain>
    </source>
</reference>
<proteinExistence type="inferred from homology"/>
<comment type="function">
    <text evidence="1">Tubulin is the major constituent of microtubules. The gamma chain is found at microtubule organizing centers (MTOC) such as the spindle poles, suggesting that it is involved in the minus-end nucleation of microtubule assembly.</text>
</comment>
<keyword evidence="5 9" id="KW-0493">Microtubule</keyword>